<organism evidence="2 3">
    <name type="scientific">Parapedobacter defluvii</name>
    <dbReference type="NCBI Taxonomy" id="2045106"/>
    <lineage>
        <taxon>Bacteria</taxon>
        <taxon>Pseudomonadati</taxon>
        <taxon>Bacteroidota</taxon>
        <taxon>Sphingobacteriia</taxon>
        <taxon>Sphingobacteriales</taxon>
        <taxon>Sphingobacteriaceae</taxon>
        <taxon>Parapedobacter</taxon>
    </lineage>
</organism>
<evidence type="ECO:0000313" key="2">
    <source>
        <dbReference type="EMBL" id="GGC28720.1"/>
    </source>
</evidence>
<dbReference type="CDD" id="cd00293">
    <property type="entry name" value="USP-like"/>
    <property type="match status" value="1"/>
</dbReference>
<dbReference type="Gene3D" id="3.40.50.12370">
    <property type="match status" value="1"/>
</dbReference>
<dbReference type="SUPFAM" id="SSF52402">
    <property type="entry name" value="Adenine nucleotide alpha hydrolases-like"/>
    <property type="match status" value="2"/>
</dbReference>
<dbReference type="RefSeq" id="WP_188750372.1">
    <property type="nucleotide sequence ID" value="NZ_BMIK01000006.1"/>
</dbReference>
<dbReference type="EMBL" id="BMIK01000006">
    <property type="protein sequence ID" value="GGC28720.1"/>
    <property type="molecule type" value="Genomic_DNA"/>
</dbReference>
<evidence type="ECO:0000313" key="3">
    <source>
        <dbReference type="Proteomes" id="UP000597338"/>
    </source>
</evidence>
<dbReference type="InterPro" id="IPR006016">
    <property type="entry name" value="UspA"/>
</dbReference>
<evidence type="ECO:0000259" key="1">
    <source>
        <dbReference type="Pfam" id="PF00582"/>
    </source>
</evidence>
<feature type="domain" description="UspA" evidence="1">
    <location>
        <begin position="5"/>
        <end position="146"/>
    </location>
</feature>
<dbReference type="Pfam" id="PF00582">
    <property type="entry name" value="Usp"/>
    <property type="match status" value="1"/>
</dbReference>
<dbReference type="Proteomes" id="UP000597338">
    <property type="component" value="Unassembled WGS sequence"/>
</dbReference>
<comment type="caution">
    <text evidence="2">The sequence shown here is derived from an EMBL/GenBank/DDBJ whole genome shotgun (WGS) entry which is preliminary data.</text>
</comment>
<reference evidence="3" key="1">
    <citation type="journal article" date="2019" name="Int. J. Syst. Evol. Microbiol.">
        <title>The Global Catalogue of Microorganisms (GCM) 10K type strain sequencing project: providing services to taxonomists for standard genome sequencing and annotation.</title>
        <authorList>
            <consortium name="The Broad Institute Genomics Platform"/>
            <consortium name="The Broad Institute Genome Sequencing Center for Infectious Disease"/>
            <person name="Wu L."/>
            <person name="Ma J."/>
        </authorList>
    </citation>
    <scope>NUCLEOTIDE SEQUENCE [LARGE SCALE GENOMIC DNA]</scope>
    <source>
        <strain evidence="3">CGMCC 1.15342</strain>
    </source>
</reference>
<keyword evidence="3" id="KW-1185">Reference proteome</keyword>
<proteinExistence type="predicted"/>
<accession>A0ABQ1LRS3</accession>
<name>A0ABQ1LRS3_9SPHI</name>
<protein>
    <recommendedName>
        <fullName evidence="1">UspA domain-containing protein</fullName>
    </recommendedName>
</protein>
<sequence length="280" mass="31986">MATQFKRIVCPFDFSDAAVNAATYAAHLAKDTDRELLLMYIHQEVLWQGIAPMDGGVFAYQNELALEMPERMDVYVQSIRQSYGIRCGYVAKRHVEHLAVALSEEIEEGNPDLVVMGTGGATYGSLFSTNTYQVIRKTSRPLLMIPKELTFRPLRNIIYATDYCPNDFSHIKGLLKWTEPYSPRLTILHISKNDSRLSDELFSCFQDVLEDEFASRHTIRYKRVIGNDVPGLLHEAMEGSDLLVLLAKQYSFFEKLFHRSTIRKLSFIAGYPILIYPDKA</sequence>
<gene>
    <name evidence="2" type="ORF">GCM10011386_20930</name>
</gene>